<keyword evidence="1" id="KW-0472">Membrane</keyword>
<keyword evidence="3" id="KW-1185">Reference proteome</keyword>
<evidence type="ECO:0000313" key="2">
    <source>
        <dbReference type="EMBL" id="SDL53396.1"/>
    </source>
</evidence>
<sequence length="106" mass="11769">MKLSDSYDARHVRPRRPGRWRWRFGAAVAALLATFGILLAMAGAATLLGRPPALGGLNDTPTDASILLALGLFLLWFGILAWRICRRRLRRPSDLTLAPHLLKKRG</sequence>
<dbReference type="RefSeq" id="WP_084339173.1">
    <property type="nucleotide sequence ID" value="NZ_CBKZNZ010000009.1"/>
</dbReference>
<evidence type="ECO:0000256" key="1">
    <source>
        <dbReference type="SAM" id="Phobius"/>
    </source>
</evidence>
<evidence type="ECO:0008006" key="4">
    <source>
        <dbReference type="Google" id="ProtNLM"/>
    </source>
</evidence>
<protein>
    <recommendedName>
        <fullName evidence="4">LPXTG-motif cell wall anchor domain-containing protein</fullName>
    </recommendedName>
</protein>
<organism evidence="2 3">
    <name type="scientific">Pseudomonas indica</name>
    <dbReference type="NCBI Taxonomy" id="137658"/>
    <lineage>
        <taxon>Bacteria</taxon>
        <taxon>Pseudomonadati</taxon>
        <taxon>Pseudomonadota</taxon>
        <taxon>Gammaproteobacteria</taxon>
        <taxon>Pseudomonadales</taxon>
        <taxon>Pseudomonadaceae</taxon>
        <taxon>Pseudomonas</taxon>
    </lineage>
</organism>
<dbReference type="Proteomes" id="UP000198706">
    <property type="component" value="Unassembled WGS sequence"/>
</dbReference>
<keyword evidence="1" id="KW-1133">Transmembrane helix</keyword>
<name>A0A1G9KUV7_9PSED</name>
<dbReference type="EMBL" id="FNFD01000023">
    <property type="protein sequence ID" value="SDL53396.1"/>
    <property type="molecule type" value="Genomic_DNA"/>
</dbReference>
<feature type="transmembrane region" description="Helical" evidence="1">
    <location>
        <begin position="20"/>
        <end position="44"/>
    </location>
</feature>
<evidence type="ECO:0000313" key="3">
    <source>
        <dbReference type="Proteomes" id="UP000198706"/>
    </source>
</evidence>
<keyword evidence="1" id="KW-0812">Transmembrane</keyword>
<gene>
    <name evidence="2" type="ORF">SAMN05216186_12337</name>
</gene>
<dbReference type="STRING" id="137658.SAMN05216186_12337"/>
<feature type="transmembrane region" description="Helical" evidence="1">
    <location>
        <begin position="64"/>
        <end position="85"/>
    </location>
</feature>
<accession>A0A1G9KUV7</accession>
<dbReference type="AlphaFoldDB" id="A0A1G9KUV7"/>
<reference evidence="2 3" key="1">
    <citation type="submission" date="2016-10" db="EMBL/GenBank/DDBJ databases">
        <authorList>
            <person name="de Groot N.N."/>
        </authorList>
    </citation>
    <scope>NUCLEOTIDE SEQUENCE [LARGE SCALE GENOMIC DNA]</scope>
    <source>
        <strain evidence="2 3">JCM 21544</strain>
    </source>
</reference>
<proteinExistence type="predicted"/>